<gene>
    <name evidence="1" type="ORF">CK510_07960</name>
</gene>
<dbReference type="OrthoDB" id="508691at2"/>
<dbReference type="Proteomes" id="UP000218238">
    <property type="component" value="Unassembled WGS sequence"/>
</dbReference>
<reference evidence="1 2" key="1">
    <citation type="submission" date="2017-08" db="EMBL/GenBank/DDBJ databases">
        <title>Draft genome sequence of filamentous cyanobacterium Calothrix elsteri CCALA 953.</title>
        <authorList>
            <person name="Gagunashvili A.N."/>
            <person name="Elster J."/>
            <person name="Andresson O.S."/>
        </authorList>
    </citation>
    <scope>NUCLEOTIDE SEQUENCE [LARGE SCALE GENOMIC DNA]</scope>
    <source>
        <strain evidence="1 2">CCALA 953</strain>
    </source>
</reference>
<evidence type="ECO:0000313" key="1">
    <source>
        <dbReference type="EMBL" id="PAX58348.1"/>
    </source>
</evidence>
<dbReference type="AlphaFoldDB" id="A0A2A2TLF5"/>
<accession>A0A2A2TLF5</accession>
<protein>
    <submittedName>
        <fullName evidence="1">Uncharacterized protein</fullName>
    </submittedName>
</protein>
<proteinExistence type="predicted"/>
<sequence length="230" mass="26010">MGLTIHYKFSLNNATIAQAREKVVALRNLALRLPFQSVDELVEIEGDACHFDKDNFDDPHAFIKIRALKPIEIAMNGFSWENPTYIIGFNSLPREGSETPIFGLASHSSIKDINDWSWTSFCKTQYASNPEYGGLENFLKCHLLIVKMLDAACELGITCDVSDETGYWENRDIEELARIIRQHNVLIAALTGKIKDDLAEEGIVSQSPIFDYPDFEYLEAEGKQLPDFKS</sequence>
<comment type="caution">
    <text evidence="1">The sequence shown here is derived from an EMBL/GenBank/DDBJ whole genome shotgun (WGS) entry which is preliminary data.</text>
</comment>
<name>A0A2A2TLF5_9CYAN</name>
<dbReference type="EMBL" id="NTFS01000060">
    <property type="protein sequence ID" value="PAX58348.1"/>
    <property type="molecule type" value="Genomic_DNA"/>
</dbReference>
<keyword evidence="2" id="KW-1185">Reference proteome</keyword>
<dbReference type="RefSeq" id="WP_095721195.1">
    <property type="nucleotide sequence ID" value="NZ_NTFS01000060.1"/>
</dbReference>
<evidence type="ECO:0000313" key="2">
    <source>
        <dbReference type="Proteomes" id="UP000218238"/>
    </source>
</evidence>
<organism evidence="1 2">
    <name type="scientific">Brunnivagina elsteri CCALA 953</name>
    <dbReference type="NCBI Taxonomy" id="987040"/>
    <lineage>
        <taxon>Bacteria</taxon>
        <taxon>Bacillati</taxon>
        <taxon>Cyanobacteriota</taxon>
        <taxon>Cyanophyceae</taxon>
        <taxon>Nostocales</taxon>
        <taxon>Calotrichaceae</taxon>
        <taxon>Brunnivagina</taxon>
    </lineage>
</organism>